<evidence type="ECO:0000313" key="16">
    <source>
        <dbReference type="Proteomes" id="UP000573818"/>
    </source>
</evidence>
<dbReference type="InterPro" id="IPR058669">
    <property type="entry name" value="TPR_IPO7/11-like"/>
</dbReference>
<dbReference type="Pfam" id="PF03810">
    <property type="entry name" value="IBN_N"/>
    <property type="match status" value="1"/>
</dbReference>
<dbReference type="PANTHER" id="PTHR10997:SF7">
    <property type="entry name" value="IMPORTIN-11"/>
    <property type="match status" value="1"/>
</dbReference>
<dbReference type="AlphaFoldDB" id="A0A7K7EM16"/>
<evidence type="ECO:0000256" key="9">
    <source>
        <dbReference type="ARBA" id="ARBA00022990"/>
    </source>
</evidence>
<sequence>MDLNSASTVVLQVLTQATSQDAAVLKPAEEQLKQWETQPGFYSVLLNIFTNHSLDVNVRWLAVLYFKNGIDRYWRRVAPHALSEEEKSTLRAGLITNFNEPVNQIATQISVLIAKVARVDCPRQWPELIPTLVESVKVQDDLQQHRALLTFYHVTKTLASKCLAADRKLFYDLTSSIYGFACSLWNHHTDTFLQQICTGDEAAAANSLERTLLSLKVLRKLTVYGFVEPHCNAEVMGFLHAIFERLKQFLQCSRNIRPESICRDRLEKTIILFTKVLLDFLDQHPFSFTALIQRSLEFSVTYVFTEAGEGVVFEQFIVHCMNLIKMIVKNYAYKPSKNIEDSSPETLEAHKIKTAFFTYPTLTEICRRLVTHYFLLTKEELTMWEEDPESFTVEETGGDSWKYSLRPCTEVLFIDIFHEYNQTLTPVLLEMVHSLQGSTDMENTNAILIKDAVYNAVGLAAYELFDSVDFDQWFKNQLLAELQVSHDRFKPIRRRVIWLIGQWISVKFKSDLRPVLYEAICNLLQDRDLVVSINNYIPLHVTSYFFFFQYLESMFTLLFQLLQEVTQCDTKMHVLHVLSCVIERVDMQIRPYVGCLVQYLPLLWKQSEEHNMLRCAILTTLIHLVQGLGADSKNLYPFLLPVIQLSTDVSQPPHVYLLEDGLELWLVTLENSPCLTPELLRIFQNMSALLELSSENLKNCFKIINAYIFLSSSEFLQMYAADLCRSFCELLKDITTEGQVQVLKVVENVLKVNPVLGPQMFQPLLPSVFRGIIDGERYPVVMSTYLGIMGRVLLQNARFFSLLLSQMACELGQELDQILGNMIEMWVDRMDNITQPERRKLSALALLSLLPSLNSVIQDKFCGIITISVEGLHDVMTEDSETGTYKDCMVMFNFEESSATEDEEPHTEQDKRKKMLALKDPVHTVSLQQFIYEKLKAQQELLGEQGFHALMETVDTEIVAQLQEFLQGF</sequence>
<dbReference type="FunFam" id="1.25.10.10:FF:000116">
    <property type="entry name" value="importin-11 isoform X1"/>
    <property type="match status" value="1"/>
</dbReference>
<keyword evidence="4" id="KW-0813">Transport</keyword>
<evidence type="ECO:0000256" key="12">
    <source>
        <dbReference type="ARBA" id="ARBA00072254"/>
    </source>
</evidence>
<evidence type="ECO:0000256" key="4">
    <source>
        <dbReference type="ARBA" id="ARBA00022448"/>
    </source>
</evidence>
<dbReference type="InterPro" id="IPR011989">
    <property type="entry name" value="ARM-like"/>
</dbReference>
<dbReference type="SMART" id="SM00913">
    <property type="entry name" value="IBN_N"/>
    <property type="match status" value="1"/>
</dbReference>
<accession>A0A7K7EM16</accession>
<comment type="similarity">
    <text evidence="3">Belongs to the importin beta family.</text>
</comment>
<dbReference type="EMBL" id="VZSL01000093">
    <property type="protein sequence ID" value="NWY46212.1"/>
    <property type="molecule type" value="Genomic_DNA"/>
</dbReference>
<evidence type="ECO:0000256" key="1">
    <source>
        <dbReference type="ARBA" id="ARBA00004123"/>
    </source>
</evidence>
<protein>
    <recommendedName>
        <fullName evidence="12">Importin-11</fullName>
    </recommendedName>
    <alternativeName>
        <fullName evidence="13">Ran-binding protein 11</fullName>
    </alternativeName>
</protein>
<gene>
    <name evidence="15" type="primary">Ipo11</name>
    <name evidence="15" type="ORF">SYLATR_R13735</name>
</gene>
<dbReference type="InterPro" id="IPR016024">
    <property type="entry name" value="ARM-type_fold"/>
</dbReference>
<keyword evidence="10" id="KW-0539">Nucleus</keyword>
<evidence type="ECO:0000256" key="6">
    <source>
        <dbReference type="ARBA" id="ARBA00022553"/>
    </source>
</evidence>
<dbReference type="Pfam" id="PF25758">
    <property type="entry name" value="TPR_IPO11"/>
    <property type="match status" value="1"/>
</dbReference>
<comment type="subunit">
    <text evidence="11">Interacts with UBE2E3 and RPL12.</text>
</comment>
<dbReference type="SUPFAM" id="SSF48371">
    <property type="entry name" value="ARM repeat"/>
    <property type="match status" value="1"/>
</dbReference>
<dbReference type="Proteomes" id="UP000573818">
    <property type="component" value="Unassembled WGS sequence"/>
</dbReference>
<keyword evidence="8" id="KW-0653">Protein transport</keyword>
<evidence type="ECO:0000256" key="2">
    <source>
        <dbReference type="ARBA" id="ARBA00004496"/>
    </source>
</evidence>
<evidence type="ECO:0000259" key="14">
    <source>
        <dbReference type="PROSITE" id="PS50166"/>
    </source>
</evidence>
<dbReference type="Gene3D" id="1.25.10.10">
    <property type="entry name" value="Leucine-rich Repeat Variant"/>
    <property type="match status" value="1"/>
</dbReference>
<comment type="subcellular location">
    <subcellularLocation>
        <location evidence="2">Cytoplasm</location>
    </subcellularLocation>
    <subcellularLocation>
        <location evidence="1">Nucleus</location>
    </subcellularLocation>
</comment>
<comment type="caution">
    <text evidence="15">The sequence shown here is derived from an EMBL/GenBank/DDBJ whole genome shotgun (WGS) entry which is preliminary data.</text>
</comment>
<keyword evidence="5" id="KW-0963">Cytoplasm</keyword>
<evidence type="ECO:0000256" key="5">
    <source>
        <dbReference type="ARBA" id="ARBA00022490"/>
    </source>
</evidence>
<organism evidence="15 16">
    <name type="scientific">Sylvia atricapilla</name>
    <name type="common">blackcap</name>
    <dbReference type="NCBI Taxonomy" id="48155"/>
    <lineage>
        <taxon>Eukaryota</taxon>
        <taxon>Metazoa</taxon>
        <taxon>Chordata</taxon>
        <taxon>Craniata</taxon>
        <taxon>Vertebrata</taxon>
        <taxon>Euteleostomi</taxon>
        <taxon>Archelosauria</taxon>
        <taxon>Archosauria</taxon>
        <taxon>Dinosauria</taxon>
        <taxon>Saurischia</taxon>
        <taxon>Theropoda</taxon>
        <taxon>Coelurosauria</taxon>
        <taxon>Aves</taxon>
        <taxon>Neognathae</taxon>
        <taxon>Neoaves</taxon>
        <taxon>Telluraves</taxon>
        <taxon>Australaves</taxon>
        <taxon>Passeriformes</taxon>
        <taxon>Sylvioidea</taxon>
        <taxon>Sylviidae</taxon>
        <taxon>Sylviinae</taxon>
        <taxon>Sylvia</taxon>
    </lineage>
</organism>
<evidence type="ECO:0000256" key="11">
    <source>
        <dbReference type="ARBA" id="ARBA00062902"/>
    </source>
</evidence>
<reference evidence="15 16" key="1">
    <citation type="submission" date="2019-09" db="EMBL/GenBank/DDBJ databases">
        <title>Bird 10,000 Genomes (B10K) Project - Family phase.</title>
        <authorList>
            <person name="Zhang G."/>
        </authorList>
    </citation>
    <scope>NUCLEOTIDE SEQUENCE [LARGE SCALE GENOMIC DNA]</scope>
    <source>
        <strain evidence="15">OUT-0013</strain>
        <tissue evidence="15">Blood</tissue>
    </source>
</reference>
<dbReference type="GO" id="GO:0031267">
    <property type="term" value="F:small GTPase binding"/>
    <property type="evidence" value="ECO:0007669"/>
    <property type="project" value="InterPro"/>
</dbReference>
<keyword evidence="6" id="KW-0597">Phosphoprotein</keyword>
<feature type="non-terminal residue" evidence="15">
    <location>
        <position position="969"/>
    </location>
</feature>
<keyword evidence="9" id="KW-0007">Acetylation</keyword>
<dbReference type="GO" id="GO:0005635">
    <property type="term" value="C:nuclear envelope"/>
    <property type="evidence" value="ECO:0007669"/>
    <property type="project" value="TreeGrafter"/>
</dbReference>
<name>A0A7K7EM16_9SYLV</name>
<dbReference type="PROSITE" id="PS50166">
    <property type="entry name" value="IMPORTIN_B_NT"/>
    <property type="match status" value="1"/>
</dbReference>
<evidence type="ECO:0000256" key="3">
    <source>
        <dbReference type="ARBA" id="ARBA00007991"/>
    </source>
</evidence>
<feature type="non-terminal residue" evidence="15">
    <location>
        <position position="1"/>
    </location>
</feature>
<proteinExistence type="inferred from homology"/>
<evidence type="ECO:0000313" key="15">
    <source>
        <dbReference type="EMBL" id="NWY46212.1"/>
    </source>
</evidence>
<evidence type="ECO:0000256" key="7">
    <source>
        <dbReference type="ARBA" id="ARBA00022737"/>
    </source>
</evidence>
<evidence type="ECO:0000256" key="8">
    <source>
        <dbReference type="ARBA" id="ARBA00022927"/>
    </source>
</evidence>
<dbReference type="GO" id="GO:0005829">
    <property type="term" value="C:cytosol"/>
    <property type="evidence" value="ECO:0007669"/>
    <property type="project" value="TreeGrafter"/>
</dbReference>
<dbReference type="GO" id="GO:0006606">
    <property type="term" value="P:protein import into nucleus"/>
    <property type="evidence" value="ECO:0007669"/>
    <property type="project" value="TreeGrafter"/>
</dbReference>
<keyword evidence="16" id="KW-1185">Reference proteome</keyword>
<feature type="domain" description="Importin N-terminal" evidence="14">
    <location>
        <begin position="28"/>
        <end position="100"/>
    </location>
</feature>
<dbReference type="InterPro" id="IPR001494">
    <property type="entry name" value="Importin-beta_N"/>
</dbReference>
<dbReference type="PANTHER" id="PTHR10997">
    <property type="entry name" value="IMPORTIN-7, 8, 11"/>
    <property type="match status" value="1"/>
</dbReference>
<keyword evidence="7" id="KW-0677">Repeat</keyword>
<evidence type="ECO:0000256" key="13">
    <source>
        <dbReference type="ARBA" id="ARBA00077811"/>
    </source>
</evidence>
<evidence type="ECO:0000256" key="10">
    <source>
        <dbReference type="ARBA" id="ARBA00023242"/>
    </source>
</evidence>